<keyword evidence="4 9" id="KW-0812">Transmembrane</keyword>
<keyword evidence="14" id="KW-1185">Reference proteome</keyword>
<dbReference type="Gene3D" id="1.50.40.10">
    <property type="entry name" value="Mitochondrial carrier domain"/>
    <property type="match status" value="2"/>
</dbReference>
<evidence type="ECO:0000256" key="11">
    <source>
        <dbReference type="SAM" id="Phobius"/>
    </source>
</evidence>
<evidence type="ECO:0000256" key="2">
    <source>
        <dbReference type="ARBA" id="ARBA00006375"/>
    </source>
</evidence>
<feature type="repeat" description="Solcar" evidence="9">
    <location>
        <begin position="106"/>
        <end position="198"/>
    </location>
</feature>
<dbReference type="STRING" id="318479.A0A0N4U713"/>
<gene>
    <name evidence="12" type="ORF">DME_LOCUS7109</name>
</gene>
<protein>
    <submittedName>
        <fullName evidence="15">Mitochondrial carnitine/acylcarnitine carrier protein</fullName>
    </submittedName>
</protein>
<dbReference type="GO" id="GO:1902603">
    <property type="term" value="P:carnitine transmembrane transport"/>
    <property type="evidence" value="ECO:0007669"/>
    <property type="project" value="TreeGrafter"/>
</dbReference>
<feature type="transmembrane region" description="Helical" evidence="11">
    <location>
        <begin position="68"/>
        <end position="89"/>
    </location>
</feature>
<dbReference type="OrthoDB" id="14252at2759"/>
<dbReference type="InterPro" id="IPR018108">
    <property type="entry name" value="MCP_transmembrane"/>
</dbReference>
<evidence type="ECO:0000256" key="3">
    <source>
        <dbReference type="ARBA" id="ARBA00022448"/>
    </source>
</evidence>
<evidence type="ECO:0000256" key="1">
    <source>
        <dbReference type="ARBA" id="ARBA00004225"/>
    </source>
</evidence>
<keyword evidence="8 9" id="KW-0472">Membrane</keyword>
<dbReference type="PROSITE" id="PS50920">
    <property type="entry name" value="SOLCAR"/>
    <property type="match status" value="3"/>
</dbReference>
<dbReference type="GO" id="GO:0031966">
    <property type="term" value="C:mitochondrial membrane"/>
    <property type="evidence" value="ECO:0007669"/>
    <property type="project" value="UniProtKB-SubCell"/>
</dbReference>
<evidence type="ECO:0000256" key="5">
    <source>
        <dbReference type="ARBA" id="ARBA00022737"/>
    </source>
</evidence>
<evidence type="ECO:0000256" key="7">
    <source>
        <dbReference type="ARBA" id="ARBA00023128"/>
    </source>
</evidence>
<reference evidence="15" key="1">
    <citation type="submission" date="2017-02" db="UniProtKB">
        <authorList>
            <consortium name="WormBaseParasite"/>
        </authorList>
    </citation>
    <scope>IDENTIFICATION</scope>
</reference>
<evidence type="ECO:0000256" key="10">
    <source>
        <dbReference type="RuleBase" id="RU000488"/>
    </source>
</evidence>
<comment type="subcellular location">
    <subcellularLocation>
        <location evidence="1">Mitochondrion membrane</location>
        <topology evidence="1">Multi-pass membrane protein</topology>
    </subcellularLocation>
</comment>
<dbReference type="PANTHER" id="PTHR45624">
    <property type="entry name" value="MITOCHONDRIAL BASIC AMINO ACIDS TRANSPORTER-RELATED"/>
    <property type="match status" value="1"/>
</dbReference>
<feature type="transmembrane region" description="Helical" evidence="11">
    <location>
        <begin position="109"/>
        <end position="127"/>
    </location>
</feature>
<dbReference type="EMBL" id="UYYG01001158">
    <property type="protein sequence ID" value="VDN57136.1"/>
    <property type="molecule type" value="Genomic_DNA"/>
</dbReference>
<dbReference type="InterPro" id="IPR023395">
    <property type="entry name" value="MCP_dom_sf"/>
</dbReference>
<feature type="repeat" description="Solcar" evidence="9">
    <location>
        <begin position="6"/>
        <end position="97"/>
    </location>
</feature>
<dbReference type="AlphaFoldDB" id="A0A0N4U713"/>
<reference evidence="12 14" key="2">
    <citation type="submission" date="2018-11" db="EMBL/GenBank/DDBJ databases">
        <authorList>
            <consortium name="Pathogen Informatics"/>
        </authorList>
    </citation>
    <scope>NUCLEOTIDE SEQUENCE [LARGE SCALE GENOMIC DNA]</scope>
</reference>
<evidence type="ECO:0000256" key="8">
    <source>
        <dbReference type="ARBA" id="ARBA00023136"/>
    </source>
</evidence>
<keyword evidence="3 10" id="KW-0813">Transport</keyword>
<sequence>MSSSNQNFLEHFIAGGFGGMCCVATGHPFDTIKVRIQTMPRPAHGEQPLYTGPLDCLRKTVQKEGFFTLYKGMLAPLIGVSPLFAIYFGSCALGKWLQQKSPDQQMTNLQNFNSGALAGIFTTIIMVPGERIKCLLQVQQSGNALKECATYSGPLDVVKKLYKQGGITSLYRGTAATLLRDIPASGMYLMTYEYLKKLFAGPERTLSPLATLTAGGFAGIANWAVCLPPDVLKSRLQTAPEGKYPDGIRGVFREVMCEEGPRALFKGFTPVMLRAFPANAACFLGFELALSFFRLFQ</sequence>
<dbReference type="Proteomes" id="UP000274756">
    <property type="component" value="Unassembled WGS sequence"/>
</dbReference>
<accession>A0A0N4U713</accession>
<dbReference type="InterPro" id="IPR050567">
    <property type="entry name" value="Mitochondrial_Carrier"/>
</dbReference>
<keyword evidence="7" id="KW-0496">Mitochondrion</keyword>
<keyword evidence="5" id="KW-0677">Repeat</keyword>
<dbReference type="Pfam" id="PF00153">
    <property type="entry name" value="Mito_carr"/>
    <property type="match status" value="3"/>
</dbReference>
<evidence type="ECO:0000313" key="15">
    <source>
        <dbReference type="WBParaSite" id="DME_0000274901-mRNA-1"/>
    </source>
</evidence>
<evidence type="ECO:0000256" key="9">
    <source>
        <dbReference type="PROSITE-ProRule" id="PRU00282"/>
    </source>
</evidence>
<dbReference type="GO" id="GO:0006839">
    <property type="term" value="P:mitochondrial transport"/>
    <property type="evidence" value="ECO:0007669"/>
    <property type="project" value="TreeGrafter"/>
</dbReference>
<dbReference type="Proteomes" id="UP000038040">
    <property type="component" value="Unplaced"/>
</dbReference>
<dbReference type="WBParaSite" id="DME_0000274901-mRNA-1">
    <property type="protein sequence ID" value="DME_0000274901-mRNA-1"/>
    <property type="gene ID" value="DME_0000274901"/>
</dbReference>
<name>A0A0N4U713_DRAME</name>
<dbReference type="PANTHER" id="PTHR45624:SF4">
    <property type="entry name" value="CONGESTED-LIKE TRACHEA PROTEIN-RELATED"/>
    <property type="match status" value="1"/>
</dbReference>
<comment type="similarity">
    <text evidence="2 10">Belongs to the mitochondrial carrier (TC 2.A.29) family.</text>
</comment>
<evidence type="ECO:0000256" key="4">
    <source>
        <dbReference type="ARBA" id="ARBA00022692"/>
    </source>
</evidence>
<evidence type="ECO:0000313" key="13">
    <source>
        <dbReference type="Proteomes" id="UP000038040"/>
    </source>
</evidence>
<evidence type="ECO:0000313" key="14">
    <source>
        <dbReference type="Proteomes" id="UP000274756"/>
    </source>
</evidence>
<keyword evidence="6 11" id="KW-1133">Transmembrane helix</keyword>
<feature type="repeat" description="Solcar" evidence="9">
    <location>
        <begin position="206"/>
        <end position="292"/>
    </location>
</feature>
<evidence type="ECO:0000256" key="6">
    <source>
        <dbReference type="ARBA" id="ARBA00022989"/>
    </source>
</evidence>
<proteinExistence type="inferred from homology"/>
<evidence type="ECO:0000313" key="12">
    <source>
        <dbReference type="EMBL" id="VDN57136.1"/>
    </source>
</evidence>
<dbReference type="GO" id="GO:0015227">
    <property type="term" value="F:O-acyl-L-carnitine transmembrane transporter activity"/>
    <property type="evidence" value="ECO:0007669"/>
    <property type="project" value="TreeGrafter"/>
</dbReference>
<dbReference type="SUPFAM" id="SSF103506">
    <property type="entry name" value="Mitochondrial carrier"/>
    <property type="match status" value="1"/>
</dbReference>
<organism evidence="13 15">
    <name type="scientific">Dracunculus medinensis</name>
    <name type="common">Guinea worm</name>
    <dbReference type="NCBI Taxonomy" id="318479"/>
    <lineage>
        <taxon>Eukaryota</taxon>
        <taxon>Metazoa</taxon>
        <taxon>Ecdysozoa</taxon>
        <taxon>Nematoda</taxon>
        <taxon>Chromadorea</taxon>
        <taxon>Rhabditida</taxon>
        <taxon>Spirurina</taxon>
        <taxon>Dracunculoidea</taxon>
        <taxon>Dracunculidae</taxon>
        <taxon>Dracunculus</taxon>
    </lineage>
</organism>